<dbReference type="Proteomes" id="UP000247409">
    <property type="component" value="Unassembled WGS sequence"/>
</dbReference>
<dbReference type="InterPro" id="IPR032710">
    <property type="entry name" value="NTF2-like_dom_sf"/>
</dbReference>
<gene>
    <name evidence="3" type="ORF">BWQ96_09792</name>
</gene>
<reference evidence="3 4" key="1">
    <citation type="journal article" date="2018" name="Mol. Biol. Evol.">
        <title>Analysis of the draft genome of the red seaweed Gracilariopsis chorda provides insights into genome size evolution in Rhodophyta.</title>
        <authorList>
            <person name="Lee J."/>
            <person name="Yang E.C."/>
            <person name="Graf L."/>
            <person name="Yang J.H."/>
            <person name="Qiu H."/>
            <person name="Zel Zion U."/>
            <person name="Chan C.X."/>
            <person name="Stephens T.G."/>
            <person name="Weber A.P.M."/>
            <person name="Boo G.H."/>
            <person name="Boo S.M."/>
            <person name="Kim K.M."/>
            <person name="Shin Y."/>
            <person name="Jung M."/>
            <person name="Lee S.J."/>
            <person name="Yim H.S."/>
            <person name="Lee J.H."/>
            <person name="Bhattacharya D."/>
            <person name="Yoon H.S."/>
        </authorList>
    </citation>
    <scope>NUCLEOTIDE SEQUENCE [LARGE SCALE GENOMIC DNA]</scope>
    <source>
        <strain evidence="3 4">SKKU-2015</strain>
        <tissue evidence="3">Whole body</tissue>
    </source>
</reference>
<accession>A0A2V3IEN6</accession>
<name>A0A2V3IEN6_9FLOR</name>
<dbReference type="PANTHER" id="PTHR34957">
    <property type="entry name" value="NUCLEAR TRANSPORT FACTOR 2 (NTF2) FAMILY PROTEIN"/>
    <property type="match status" value="1"/>
</dbReference>
<keyword evidence="4" id="KW-1185">Reference proteome</keyword>
<feature type="region of interest" description="Disordered" evidence="1">
    <location>
        <begin position="1"/>
        <end position="47"/>
    </location>
</feature>
<feature type="domain" description="SnoaL-like" evidence="2">
    <location>
        <begin position="76"/>
        <end position="195"/>
    </location>
</feature>
<dbReference type="AlphaFoldDB" id="A0A2V3IEN6"/>
<dbReference type="EMBL" id="NBIV01000289">
    <property type="protein sequence ID" value="PXF40511.1"/>
    <property type="molecule type" value="Genomic_DNA"/>
</dbReference>
<protein>
    <submittedName>
        <fullName evidence="3">F-box protein SKIP8</fullName>
    </submittedName>
</protein>
<dbReference type="InterPro" id="IPR037401">
    <property type="entry name" value="SnoaL-like"/>
</dbReference>
<dbReference type="SUPFAM" id="SSF54427">
    <property type="entry name" value="NTF2-like"/>
    <property type="match status" value="1"/>
</dbReference>
<comment type="caution">
    <text evidence="3">The sequence shown here is derived from an EMBL/GenBank/DDBJ whole genome shotgun (WGS) entry which is preliminary data.</text>
</comment>
<sequence length="206" mass="22553">MPPPAFAPPAAGALPRIPTPVPSRRAPRCALRGRGRGDAPPPDDDAERQLREQLSAALGKSDARARARPLGHDAAVRLANDAFYDALRRADASAMHTLWLHSDAVSCAVSLAPLVMGWTPVMHLWQQLFVAGAPQRVSVRVLQLQLRRNVAWMLCEQQVLAERAVKPLVGTRIATNVFQRRRGRWLLVHHHASPVVFGAQPAPPTQ</sequence>
<dbReference type="Gene3D" id="3.10.450.50">
    <property type="match status" value="1"/>
</dbReference>
<proteinExistence type="predicted"/>
<organism evidence="3 4">
    <name type="scientific">Gracilariopsis chorda</name>
    <dbReference type="NCBI Taxonomy" id="448386"/>
    <lineage>
        <taxon>Eukaryota</taxon>
        <taxon>Rhodophyta</taxon>
        <taxon>Florideophyceae</taxon>
        <taxon>Rhodymeniophycidae</taxon>
        <taxon>Gracilariales</taxon>
        <taxon>Gracilariaceae</taxon>
        <taxon>Gracilariopsis</taxon>
    </lineage>
</organism>
<evidence type="ECO:0000313" key="4">
    <source>
        <dbReference type="Proteomes" id="UP000247409"/>
    </source>
</evidence>
<evidence type="ECO:0000259" key="2">
    <source>
        <dbReference type="Pfam" id="PF13474"/>
    </source>
</evidence>
<feature type="compositionally biased region" description="Basic residues" evidence="1">
    <location>
        <begin position="25"/>
        <end position="34"/>
    </location>
</feature>
<dbReference type="PANTHER" id="PTHR34957:SF1">
    <property type="entry name" value="NUCLEAR TRANSPORT FACTOR 2 (NTF2) FAMILY PROTEIN"/>
    <property type="match status" value="1"/>
</dbReference>
<dbReference type="OrthoDB" id="2335338at2759"/>
<evidence type="ECO:0000256" key="1">
    <source>
        <dbReference type="SAM" id="MobiDB-lite"/>
    </source>
</evidence>
<evidence type="ECO:0000313" key="3">
    <source>
        <dbReference type="EMBL" id="PXF40511.1"/>
    </source>
</evidence>
<dbReference type="Pfam" id="PF13474">
    <property type="entry name" value="SnoaL_3"/>
    <property type="match status" value="1"/>
</dbReference>